<protein>
    <submittedName>
        <fullName evidence="1">Uncharacterized protein</fullName>
    </submittedName>
</protein>
<feature type="non-terminal residue" evidence="1">
    <location>
        <position position="1"/>
    </location>
</feature>
<dbReference type="AlphaFoldDB" id="A0A0F8XND4"/>
<organism evidence="1">
    <name type="scientific">marine sediment metagenome</name>
    <dbReference type="NCBI Taxonomy" id="412755"/>
    <lineage>
        <taxon>unclassified sequences</taxon>
        <taxon>metagenomes</taxon>
        <taxon>ecological metagenomes</taxon>
    </lineage>
</organism>
<proteinExistence type="predicted"/>
<name>A0A0F8XND4_9ZZZZ</name>
<accession>A0A0F8XND4</accession>
<gene>
    <name evidence="1" type="ORF">LCGC14_2922960</name>
</gene>
<reference evidence="1" key="1">
    <citation type="journal article" date="2015" name="Nature">
        <title>Complex archaea that bridge the gap between prokaryotes and eukaryotes.</title>
        <authorList>
            <person name="Spang A."/>
            <person name="Saw J.H."/>
            <person name="Jorgensen S.L."/>
            <person name="Zaremba-Niedzwiedzka K."/>
            <person name="Martijn J."/>
            <person name="Lind A.E."/>
            <person name="van Eijk R."/>
            <person name="Schleper C."/>
            <person name="Guy L."/>
            <person name="Ettema T.J."/>
        </authorList>
    </citation>
    <scope>NUCLEOTIDE SEQUENCE</scope>
</reference>
<evidence type="ECO:0000313" key="1">
    <source>
        <dbReference type="EMBL" id="KKK70542.1"/>
    </source>
</evidence>
<comment type="caution">
    <text evidence="1">The sequence shown here is derived from an EMBL/GenBank/DDBJ whole genome shotgun (WGS) entry which is preliminary data.</text>
</comment>
<dbReference type="EMBL" id="LAZR01058143">
    <property type="protein sequence ID" value="KKK70542.1"/>
    <property type="molecule type" value="Genomic_DNA"/>
</dbReference>
<sequence length="136" mass="15689">TAPRKIYSQSKIRNKRPAADGPGSFYIQIDTRIYEADFEVKMGLSANPNRRRSEARTYGNFDYEAHGGIIVWVNNMEKFEDVMLVHFHEFQIPDPHSKERFILDPTALGNAKMWAQMMAVSEEFCPTALQLENFIS</sequence>